<dbReference type="EMBL" id="VLTM01000022">
    <property type="protein sequence ID" value="KAA0163497.1"/>
    <property type="molecule type" value="Genomic_DNA"/>
</dbReference>
<feature type="region of interest" description="Disordered" evidence="1">
    <location>
        <begin position="137"/>
        <end position="165"/>
    </location>
</feature>
<feature type="compositionally biased region" description="Low complexity" evidence="1">
    <location>
        <begin position="538"/>
        <end position="553"/>
    </location>
</feature>
<organism evidence="2 3">
    <name type="scientific">Cafeteria roenbergensis</name>
    <name type="common">Marine flagellate</name>
    <dbReference type="NCBI Taxonomy" id="33653"/>
    <lineage>
        <taxon>Eukaryota</taxon>
        <taxon>Sar</taxon>
        <taxon>Stramenopiles</taxon>
        <taxon>Bigyra</taxon>
        <taxon>Opalozoa</taxon>
        <taxon>Bicosoecida</taxon>
        <taxon>Cafeteriaceae</taxon>
        <taxon>Cafeteria</taxon>
    </lineage>
</organism>
<name>A0A5A8DFU8_CAFRO</name>
<dbReference type="Proteomes" id="UP000325113">
    <property type="component" value="Unassembled WGS sequence"/>
</dbReference>
<feature type="region of interest" description="Disordered" evidence="1">
    <location>
        <begin position="580"/>
        <end position="599"/>
    </location>
</feature>
<proteinExistence type="predicted"/>
<feature type="region of interest" description="Disordered" evidence="1">
    <location>
        <begin position="394"/>
        <end position="426"/>
    </location>
</feature>
<feature type="compositionally biased region" description="Low complexity" evidence="1">
    <location>
        <begin position="414"/>
        <end position="426"/>
    </location>
</feature>
<dbReference type="AlphaFoldDB" id="A0A5A8DFU8"/>
<evidence type="ECO:0000313" key="3">
    <source>
        <dbReference type="Proteomes" id="UP000325113"/>
    </source>
</evidence>
<comment type="caution">
    <text evidence="2">The sequence shown here is derived from an EMBL/GenBank/DDBJ whole genome shotgun (WGS) entry which is preliminary data.</text>
</comment>
<protein>
    <submittedName>
        <fullName evidence="2">Uncharacterized protein</fullName>
    </submittedName>
</protein>
<feature type="region of interest" description="Disordered" evidence="1">
    <location>
        <begin position="538"/>
        <end position="567"/>
    </location>
</feature>
<reference evidence="2 3" key="1">
    <citation type="submission" date="2019-07" db="EMBL/GenBank/DDBJ databases">
        <title>Genomes of Cafeteria roenbergensis.</title>
        <authorList>
            <person name="Fischer M.G."/>
            <person name="Hackl T."/>
            <person name="Roman M."/>
        </authorList>
    </citation>
    <scope>NUCLEOTIDE SEQUENCE [LARGE SCALE GENOMIC DNA]</scope>
    <source>
        <strain evidence="2 3">Cflag</strain>
    </source>
</reference>
<gene>
    <name evidence="2" type="ORF">FNF31_02891</name>
</gene>
<feature type="compositionally biased region" description="Low complexity" evidence="1">
    <location>
        <begin position="142"/>
        <end position="153"/>
    </location>
</feature>
<accession>A0A5A8DFU8</accession>
<dbReference type="Pfam" id="PF14421">
    <property type="entry name" value="LmjF365940-deam"/>
    <property type="match status" value="1"/>
</dbReference>
<sequence length="820" mass="86575">MDPLELPDEDVRVLVHIVSHQDIVFDITPAQAKGGDAAGRPAASEPRGHLFAKPKFHRFNLATKKAYWHMTPEPQAAAPGAAAGAFPFRERMFSDPERPDLGQWPLGLDLSEPLDFASRVRFPWSASRDVEMGWEDFSWNNPAPGGASSASAPADEDAAEAGASPAAVAPPGLALPAGSQSSPRARAILFPLVATLLPLWRLAVQRATSKSAGRTRYVLLLVSGSGRRRDDTSVQDNSTRYTARLIRRFVSHAFRDVEVFVAHSHHDVYRFEQNVRFLRSVQTAIRSLRHRVVLRHGSDWAKHFGVSVTLGGGTPARVAAATASLRVFSPQMLHMVELKRLWFLDQLRFADVDHRSFEAGEAQFEAAAEALPGPLRMLVREMRAHCRAFEAVRDSGDGDARGPGGSAVSGEPWGPTATPSAGGAASQPMHDLADFWMRKSKKPVLAVLLVRWPESLRARHGLPELETFRGINLEVSLPTGSLCSERAAIAAAVAQRPFLRREHCVAIAVLSASLVPASHWSRGAAAAAGAATAAATAVSGPASPGAPTAGTPRAPEPSSPAGRARGSGWPSKCGCASSACASPDKRQPGSNGAPFDGRRLLHAGASQGEVSHGIELELAGQMPDQAEVGSCLGFVEAPFGCCYDDVFEALAQEGGTVLRRRGGRDAARRASAKAAASLHPGPPAMADGCDGCADEACCDTHTGAGPGSEELQASGTDALGALPGFGRPFPLGSPGSPQRAMSLSPSCEMSELPDDSAEAAKARSRGLGAGVAASDVVSNPLPPCGSCSEWLKKINEVQPDFRVLMFRDTSCTTAIVRSVE</sequence>
<evidence type="ECO:0000256" key="1">
    <source>
        <dbReference type="SAM" id="MobiDB-lite"/>
    </source>
</evidence>
<feature type="compositionally biased region" description="Polar residues" evidence="1">
    <location>
        <begin position="735"/>
        <end position="747"/>
    </location>
</feature>
<feature type="region of interest" description="Disordered" evidence="1">
    <location>
        <begin position="732"/>
        <end position="751"/>
    </location>
</feature>
<dbReference type="InterPro" id="IPR032723">
    <property type="entry name" value="Deaminase_LmjF365940"/>
</dbReference>
<evidence type="ECO:0000313" key="2">
    <source>
        <dbReference type="EMBL" id="KAA0163497.1"/>
    </source>
</evidence>